<keyword evidence="1" id="KW-0677">Repeat</keyword>
<feature type="chain" id="PRO_5045146687" evidence="4">
    <location>
        <begin position="31"/>
        <end position="1218"/>
    </location>
</feature>
<sequence length="1218" mass="136960">MRKNKKVLKVTTSLLSGIFLASSITGNIYANNKVSFVEIMPNNEDIYFAVEEKGEDLVNIKLSAKKDVENISLKFVIDNKQYFYNYKSLKKGQEISLDVNTKELAKKILPVTSVVRKTEEINAVVGNHIIKGTISYSVNEENDNKENPIINDNTIKDTKEDKDTSDNTKVENEKPKLDKEVKPEENKEGKVTPEVKKEETKTEKETSELNREQDSISIVVKKGAEPLANSDVRLIKKENNIPNIYGTFKTNDKGMLKFDKLEKNSEYEIWMANTTYKYDKDFVTVVTDDRGNIKSVDGALATTENTTIEFTAYEKQEVSDSIKKVTFKVVNKETGLPEENVQLTANTIHPKLASYKHVKSDKDGNVTFELEGTEEGKIYTICISKNYQFLYDFEPEEITIVVTNKDVVLANANEAIFKVTKNDRSYLKENLKNKIKEAEEFIAKNPKLYTQKLQQLVDKSKEELEKETIPLYVEGYTKQITDKLNELKNTSETPLENEPIIYHVRDENKTLEVGNSEFTTRVFGKNLTDDLKIFVKELVDNQEIDNTDVTLKGVSGEKSGFKDVVLVAKENKTNADKVYKVYYGYGDNASNVSSEIIVKPSVSNEVTKVVIPTILLNYNNDLVLEPVTFKIMEKDGGKSKEITSVMSMLTEIEVEKNKEYTISLNSNDKYTMVPLSFVVDNDNGEPKIVGSNDTLVQLDLSKKILTPIINDYSINNDILNSSGGKVTVAITGENLKYSDYGTRVRVIDIDTSAENSDITKGIVYREEGNRLFADINFPGNTSNKTKSYSLTIYSNLNQVFNKSGNRSQRAVISVLPANASNTDITLSNLTINSYATNSTGALSDGVNPKHTVTATNQESKKTEVKLYGTNLKESVTKIRIFDTNGVEWPIFVAGSTLSGIYPKMILPGTSGIGNGIVGNGNFQLLEVILPNELSTDMTYSYYISIDGSGNLVEDNKVTATVKAGSATSEKVNPEKRTITIKYQDEHGRKLKDDKTIVGYSWFYYTVEKDNIENYSFKNVKDNLNLTGKFGTEDKEIILVYGDKTSVVDENLATAEDKEKLNTIKNTKPADIPNFREASEELRRLHALARLEATELLAKDNATKEEVNNLINKLQDIRNKIEKSGKVESNEPTVENSGVATEETAEKDIEFYKDELRKIAVILSKIDNYSEAEESLKLEYTQKRKEALKKLGNNEFTLEEIKNTIEELKILKGKIENSN</sequence>
<dbReference type="Pfam" id="PF06458">
    <property type="entry name" value="MucBP"/>
    <property type="match status" value="1"/>
</dbReference>
<name>A0ABX2SXN2_9BACL</name>
<evidence type="ECO:0000313" key="7">
    <source>
        <dbReference type="Proteomes" id="UP000531840"/>
    </source>
</evidence>
<feature type="domain" description="MucBP" evidence="5">
    <location>
        <begin position="977"/>
        <end position="1040"/>
    </location>
</feature>
<evidence type="ECO:0000259" key="5">
    <source>
        <dbReference type="Pfam" id="PF06458"/>
    </source>
</evidence>
<keyword evidence="7" id="KW-1185">Reference proteome</keyword>
<proteinExistence type="predicted"/>
<dbReference type="InterPro" id="IPR009459">
    <property type="entry name" value="MucBP_dom"/>
</dbReference>
<gene>
    <name evidence="6" type="ORF">HZY85_00695</name>
</gene>
<dbReference type="EMBL" id="JACBYF010000001">
    <property type="protein sequence ID" value="NYS46713.1"/>
    <property type="molecule type" value="Genomic_DNA"/>
</dbReference>
<organism evidence="6 7">
    <name type="scientific">Gemelliphila palaticanis</name>
    <dbReference type="NCBI Taxonomy" id="81950"/>
    <lineage>
        <taxon>Bacteria</taxon>
        <taxon>Bacillati</taxon>
        <taxon>Bacillota</taxon>
        <taxon>Bacilli</taxon>
        <taxon>Bacillales</taxon>
        <taxon>Gemellaceae</taxon>
        <taxon>Gemelliphila</taxon>
    </lineage>
</organism>
<comment type="caution">
    <text evidence="6">The sequence shown here is derived from an EMBL/GenBank/DDBJ whole genome shotgun (WGS) entry which is preliminary data.</text>
</comment>
<accession>A0ABX2SXN2</accession>
<dbReference type="Gene3D" id="3.10.20.320">
    <property type="entry name" value="Putative peptidoglycan bound protein (lpxtg motif)"/>
    <property type="match status" value="1"/>
</dbReference>
<evidence type="ECO:0000256" key="1">
    <source>
        <dbReference type="ARBA" id="ARBA00022737"/>
    </source>
</evidence>
<reference evidence="6 7" key="1">
    <citation type="submission" date="2020-07" db="EMBL/GenBank/DDBJ databases">
        <title>MOT database genomes.</title>
        <authorList>
            <person name="Joseph S."/>
            <person name="Aduse-Opoku J."/>
            <person name="Hashim A."/>
            <person name="Wade W."/>
            <person name="Curtis M."/>
        </authorList>
    </citation>
    <scope>NUCLEOTIDE SEQUENCE [LARGE SCALE GENOMIC DNA]</scope>
    <source>
        <strain evidence="6 7">CIP 106318</strain>
    </source>
</reference>
<evidence type="ECO:0000256" key="3">
    <source>
        <dbReference type="SAM" id="MobiDB-lite"/>
    </source>
</evidence>
<feature type="region of interest" description="Disordered" evidence="3">
    <location>
        <begin position="141"/>
        <end position="212"/>
    </location>
</feature>
<evidence type="ECO:0000313" key="6">
    <source>
        <dbReference type="EMBL" id="NYS46713.1"/>
    </source>
</evidence>
<feature type="compositionally biased region" description="Basic and acidic residues" evidence="3">
    <location>
        <begin position="154"/>
        <end position="212"/>
    </location>
</feature>
<keyword evidence="2" id="KW-0175">Coiled coil</keyword>
<feature type="coiled-coil region" evidence="2">
    <location>
        <begin position="1165"/>
        <end position="1217"/>
    </location>
</feature>
<feature type="signal peptide" evidence="4">
    <location>
        <begin position="1"/>
        <end position="30"/>
    </location>
</feature>
<dbReference type="RefSeq" id="WP_179939836.1">
    <property type="nucleotide sequence ID" value="NZ_JACBYF010000001.1"/>
</dbReference>
<protein>
    <submittedName>
        <fullName evidence="6">MucBP domain-containing protein</fullName>
    </submittedName>
</protein>
<keyword evidence="4" id="KW-0732">Signal</keyword>
<evidence type="ECO:0000256" key="2">
    <source>
        <dbReference type="SAM" id="Coils"/>
    </source>
</evidence>
<dbReference type="Proteomes" id="UP000531840">
    <property type="component" value="Unassembled WGS sequence"/>
</dbReference>
<evidence type="ECO:0000256" key="4">
    <source>
        <dbReference type="SAM" id="SignalP"/>
    </source>
</evidence>